<protein>
    <submittedName>
        <fullName evidence="9">Type II secretion system protein GspF</fullName>
    </submittedName>
</protein>
<feature type="transmembrane region" description="Helical" evidence="7">
    <location>
        <begin position="175"/>
        <end position="201"/>
    </location>
</feature>
<dbReference type="InterPro" id="IPR042094">
    <property type="entry name" value="T2SS_GspF_sf"/>
</dbReference>
<dbReference type="Pfam" id="PF00482">
    <property type="entry name" value="T2SSF"/>
    <property type="match status" value="2"/>
</dbReference>
<gene>
    <name evidence="9" type="primary">gspF_1</name>
    <name evidence="9" type="ORF">BGE01nite_04660</name>
</gene>
<dbReference type="InterPro" id="IPR003004">
    <property type="entry name" value="GspF/PilC"/>
</dbReference>
<keyword evidence="10" id="KW-1185">Reference proteome</keyword>
<dbReference type="GO" id="GO:0005886">
    <property type="term" value="C:plasma membrane"/>
    <property type="evidence" value="ECO:0007669"/>
    <property type="project" value="UniProtKB-SubCell"/>
</dbReference>
<evidence type="ECO:0000313" key="9">
    <source>
        <dbReference type="EMBL" id="GEP41175.1"/>
    </source>
</evidence>
<organism evidence="9 10">
    <name type="scientific">Brevifollis gellanilyticus</name>
    <dbReference type="NCBI Taxonomy" id="748831"/>
    <lineage>
        <taxon>Bacteria</taxon>
        <taxon>Pseudomonadati</taxon>
        <taxon>Verrucomicrobiota</taxon>
        <taxon>Verrucomicrobiia</taxon>
        <taxon>Verrucomicrobiales</taxon>
        <taxon>Verrucomicrobiaceae</taxon>
    </lineage>
</organism>
<dbReference type="Proteomes" id="UP000321577">
    <property type="component" value="Unassembled WGS sequence"/>
</dbReference>
<dbReference type="RefSeq" id="WP_146848641.1">
    <property type="nucleotide sequence ID" value="NZ_BKAG01000002.1"/>
</dbReference>
<evidence type="ECO:0000256" key="1">
    <source>
        <dbReference type="ARBA" id="ARBA00004651"/>
    </source>
</evidence>
<dbReference type="AlphaFoldDB" id="A0A512M354"/>
<feature type="domain" description="Type II secretion system protein GspF" evidence="8">
    <location>
        <begin position="283"/>
        <end position="403"/>
    </location>
</feature>
<keyword evidence="4 7" id="KW-0812">Transmembrane</keyword>
<feature type="transmembrane region" description="Helical" evidence="7">
    <location>
        <begin position="233"/>
        <end position="251"/>
    </location>
</feature>
<comment type="caution">
    <text evidence="9">The sequence shown here is derived from an EMBL/GenBank/DDBJ whole genome shotgun (WGS) entry which is preliminary data.</text>
</comment>
<keyword evidence="5 7" id="KW-1133">Transmembrane helix</keyword>
<evidence type="ECO:0000256" key="6">
    <source>
        <dbReference type="ARBA" id="ARBA00023136"/>
    </source>
</evidence>
<dbReference type="InterPro" id="IPR018076">
    <property type="entry name" value="T2SS_GspF_dom"/>
</dbReference>
<keyword evidence="3" id="KW-1003">Cell membrane</keyword>
<evidence type="ECO:0000256" key="4">
    <source>
        <dbReference type="ARBA" id="ARBA00022692"/>
    </source>
</evidence>
<evidence type="ECO:0000256" key="5">
    <source>
        <dbReference type="ARBA" id="ARBA00022989"/>
    </source>
</evidence>
<feature type="domain" description="Type II secretion system protein GspF" evidence="8">
    <location>
        <begin position="79"/>
        <end position="202"/>
    </location>
</feature>
<dbReference type="PANTHER" id="PTHR30012">
    <property type="entry name" value="GENERAL SECRETION PATHWAY PROTEIN"/>
    <property type="match status" value="1"/>
</dbReference>
<keyword evidence="6 7" id="KW-0472">Membrane</keyword>
<evidence type="ECO:0000313" key="10">
    <source>
        <dbReference type="Proteomes" id="UP000321577"/>
    </source>
</evidence>
<evidence type="ECO:0000256" key="3">
    <source>
        <dbReference type="ARBA" id="ARBA00022475"/>
    </source>
</evidence>
<dbReference type="PRINTS" id="PR00812">
    <property type="entry name" value="BCTERIALGSPF"/>
</dbReference>
<feature type="transmembrane region" description="Helical" evidence="7">
    <location>
        <begin position="381"/>
        <end position="406"/>
    </location>
</feature>
<dbReference type="OrthoDB" id="9805682at2"/>
<dbReference type="PANTHER" id="PTHR30012:SF0">
    <property type="entry name" value="TYPE II SECRETION SYSTEM PROTEIN F-RELATED"/>
    <property type="match status" value="1"/>
</dbReference>
<name>A0A512M354_9BACT</name>
<comment type="subcellular location">
    <subcellularLocation>
        <location evidence="1">Cell membrane</location>
        <topology evidence="1">Multi-pass membrane protein</topology>
    </subcellularLocation>
</comment>
<dbReference type="EMBL" id="BKAG01000002">
    <property type="protein sequence ID" value="GEP41175.1"/>
    <property type="molecule type" value="Genomic_DNA"/>
</dbReference>
<dbReference type="Gene3D" id="1.20.81.30">
    <property type="entry name" value="Type II secretion system (T2SS), domain F"/>
    <property type="match status" value="2"/>
</dbReference>
<comment type="similarity">
    <text evidence="2">Belongs to the GSP F family.</text>
</comment>
<accession>A0A512M354</accession>
<evidence type="ECO:0000256" key="2">
    <source>
        <dbReference type="ARBA" id="ARBA00005745"/>
    </source>
</evidence>
<evidence type="ECO:0000259" key="8">
    <source>
        <dbReference type="Pfam" id="PF00482"/>
    </source>
</evidence>
<proteinExistence type="inferred from homology"/>
<sequence>MPTFAYSAHSPTGVITGELSAADRAEAMSLLSKKRLSPFRLEQSGAAGVAVKAAAKARVEAAANPVGPIKLKNQQILMFTEELSDLLSAGIQLEPALATMERRRELSGVKTLATALRTKVRDGLPFSKAIAATSPSFGGLYCALANAGEASGSLPAILKRQVDYLRSIAALRSKVLFALIYPSFLVTAAIAVTLLFVVYLIPQLMELMDSTGGTLPVAAQMILKLSDLLKSTWWMILMAIVALIIVAKAILKRPESQIPWARFKLRLPLFGDVLRTRFFVQMLETMANLLGNGLPMVHAMQLTQQAIENPHFKREFDGVMTLVAEGMSLSRALDRSGLFPPLLLDMVNVGEQTGDMSAALAKAAERFDRDLSKKIEKLTALAQPAIVFLMAGLVGTMAYLMMTAIFQTIGNISK</sequence>
<dbReference type="GO" id="GO:0015628">
    <property type="term" value="P:protein secretion by the type II secretion system"/>
    <property type="evidence" value="ECO:0007669"/>
    <property type="project" value="TreeGrafter"/>
</dbReference>
<reference evidence="9 10" key="1">
    <citation type="submission" date="2019-07" db="EMBL/GenBank/DDBJ databases">
        <title>Whole genome shotgun sequence of Brevifollis gellanilyticus NBRC 108608.</title>
        <authorList>
            <person name="Hosoyama A."/>
            <person name="Uohara A."/>
            <person name="Ohji S."/>
            <person name="Ichikawa N."/>
        </authorList>
    </citation>
    <scope>NUCLEOTIDE SEQUENCE [LARGE SCALE GENOMIC DNA]</scope>
    <source>
        <strain evidence="9 10">NBRC 108608</strain>
    </source>
</reference>
<evidence type="ECO:0000256" key="7">
    <source>
        <dbReference type="SAM" id="Phobius"/>
    </source>
</evidence>